<proteinExistence type="predicted"/>
<reference evidence="1" key="2">
    <citation type="journal article" date="2015" name="Fish Shellfish Immunol.">
        <title>Early steps in the European eel (Anguilla anguilla)-Vibrio vulnificus interaction in the gills: Role of the RtxA13 toxin.</title>
        <authorList>
            <person name="Callol A."/>
            <person name="Pajuelo D."/>
            <person name="Ebbesson L."/>
            <person name="Teles M."/>
            <person name="MacKenzie S."/>
            <person name="Amaro C."/>
        </authorList>
    </citation>
    <scope>NUCLEOTIDE SEQUENCE</scope>
</reference>
<dbReference type="AlphaFoldDB" id="A0A0E9WAV5"/>
<name>A0A0E9WAV5_ANGAN</name>
<organism evidence="1">
    <name type="scientific">Anguilla anguilla</name>
    <name type="common">European freshwater eel</name>
    <name type="synonym">Muraena anguilla</name>
    <dbReference type="NCBI Taxonomy" id="7936"/>
    <lineage>
        <taxon>Eukaryota</taxon>
        <taxon>Metazoa</taxon>
        <taxon>Chordata</taxon>
        <taxon>Craniata</taxon>
        <taxon>Vertebrata</taxon>
        <taxon>Euteleostomi</taxon>
        <taxon>Actinopterygii</taxon>
        <taxon>Neopterygii</taxon>
        <taxon>Teleostei</taxon>
        <taxon>Anguilliformes</taxon>
        <taxon>Anguillidae</taxon>
        <taxon>Anguilla</taxon>
    </lineage>
</organism>
<sequence length="40" mass="4460">MSVLQSLSFVNEDGGFGHLILSLTNTSSGFVNKIKRFRQM</sequence>
<accession>A0A0E9WAV5</accession>
<protein>
    <submittedName>
        <fullName evidence="1">Uncharacterized protein</fullName>
    </submittedName>
</protein>
<evidence type="ECO:0000313" key="1">
    <source>
        <dbReference type="EMBL" id="JAH86710.1"/>
    </source>
</evidence>
<reference evidence="1" key="1">
    <citation type="submission" date="2014-11" db="EMBL/GenBank/DDBJ databases">
        <authorList>
            <person name="Amaro Gonzalez C."/>
        </authorList>
    </citation>
    <scope>NUCLEOTIDE SEQUENCE</scope>
</reference>
<dbReference type="EMBL" id="GBXM01021867">
    <property type="protein sequence ID" value="JAH86710.1"/>
    <property type="molecule type" value="Transcribed_RNA"/>
</dbReference>